<dbReference type="Proteomes" id="UP001247805">
    <property type="component" value="Unassembled WGS sequence"/>
</dbReference>
<evidence type="ECO:0000313" key="2">
    <source>
        <dbReference type="Proteomes" id="UP001247805"/>
    </source>
</evidence>
<reference evidence="1 2" key="1">
    <citation type="submission" date="2023-10" db="EMBL/GenBank/DDBJ databases">
        <title>Glaciecola aquimarina strain GGW-M5 nov., isolated from a coastal seawater.</title>
        <authorList>
            <person name="Bayburt H."/>
            <person name="Kim J.M."/>
            <person name="Choi B.J."/>
            <person name="Jeon C.O."/>
        </authorList>
    </citation>
    <scope>NUCLEOTIDE SEQUENCE [LARGE SCALE GENOMIC DNA]</scope>
    <source>
        <strain evidence="1 2">KCTC 32108</strain>
    </source>
</reference>
<comment type="caution">
    <text evidence="1">The sequence shown here is derived from an EMBL/GenBank/DDBJ whole genome shotgun (WGS) entry which is preliminary data.</text>
</comment>
<protein>
    <submittedName>
        <fullName evidence="1">Uncharacterized protein</fullName>
    </submittedName>
</protein>
<name>A0ABU3SWP8_9ALTE</name>
<evidence type="ECO:0000313" key="1">
    <source>
        <dbReference type="EMBL" id="MDU0354429.1"/>
    </source>
</evidence>
<proteinExistence type="predicted"/>
<dbReference type="RefSeq" id="WP_316026029.1">
    <property type="nucleotide sequence ID" value="NZ_JAWDIO010000002.1"/>
</dbReference>
<accession>A0ABU3SWP8</accession>
<organism evidence="1 2">
    <name type="scientific">Paraglaciecola aquimarina</name>
    <dbReference type="NCBI Taxonomy" id="1235557"/>
    <lineage>
        <taxon>Bacteria</taxon>
        <taxon>Pseudomonadati</taxon>
        <taxon>Pseudomonadota</taxon>
        <taxon>Gammaproteobacteria</taxon>
        <taxon>Alteromonadales</taxon>
        <taxon>Alteromonadaceae</taxon>
        <taxon>Paraglaciecola</taxon>
    </lineage>
</organism>
<sequence length="78" mass="8900">MLLSSNNIGAQDIIQFIQKQPKNIKLINVLFHGIGGDHLATKTDEHVKFLDYLVANQDKYWVDTYRNIMLASAKTNPQ</sequence>
<dbReference type="EMBL" id="JAWDIO010000002">
    <property type="protein sequence ID" value="MDU0354429.1"/>
    <property type="molecule type" value="Genomic_DNA"/>
</dbReference>
<keyword evidence="2" id="KW-1185">Reference proteome</keyword>
<gene>
    <name evidence="1" type="ORF">RS130_11235</name>
</gene>